<evidence type="ECO:0000256" key="4">
    <source>
        <dbReference type="ARBA" id="ARBA00022475"/>
    </source>
</evidence>
<dbReference type="GO" id="GO:0005886">
    <property type="term" value="C:plasma membrane"/>
    <property type="evidence" value="ECO:0007669"/>
    <property type="project" value="UniProtKB-SubCell"/>
</dbReference>
<dbReference type="InterPro" id="IPR058982">
    <property type="entry name" value="Beta-barrel_AprE"/>
</dbReference>
<evidence type="ECO:0000259" key="12">
    <source>
        <dbReference type="Pfam" id="PF26002"/>
    </source>
</evidence>
<dbReference type="InterPro" id="IPR058781">
    <property type="entry name" value="HH_AprE-like"/>
</dbReference>
<keyword evidence="3 9" id="KW-0813">Transport</keyword>
<feature type="transmembrane region" description="Helical" evidence="9">
    <location>
        <begin position="30"/>
        <end position="51"/>
    </location>
</feature>
<dbReference type="AlphaFoldDB" id="A0A6C2D3U3"/>
<comment type="subcellular location">
    <subcellularLocation>
        <location evidence="1 9">Cell inner membrane</location>
        <topology evidence="1 9">Single-pass membrane protein</topology>
    </subcellularLocation>
</comment>
<accession>A0A6C2D3U3</accession>
<reference evidence="13 14" key="1">
    <citation type="submission" date="2019-01" db="EMBL/GenBank/DDBJ databases">
        <title>Zoogloea oleivorans genome sequencing and assembly.</title>
        <authorList>
            <person name="Tancsics A."/>
            <person name="Farkas M."/>
            <person name="Kriszt B."/>
            <person name="Maroti G."/>
            <person name="Horvath B."/>
        </authorList>
    </citation>
    <scope>NUCLEOTIDE SEQUENCE [LARGE SCALE GENOMIC DNA]</scope>
    <source>
        <strain evidence="13 14">Buc</strain>
    </source>
</reference>
<evidence type="ECO:0000256" key="1">
    <source>
        <dbReference type="ARBA" id="ARBA00004377"/>
    </source>
</evidence>
<evidence type="ECO:0000256" key="3">
    <source>
        <dbReference type="ARBA" id="ARBA00022448"/>
    </source>
</evidence>
<comment type="caution">
    <text evidence="13">The sequence shown here is derived from an EMBL/GenBank/DDBJ whole genome shotgun (WGS) entry which is preliminary data.</text>
</comment>
<evidence type="ECO:0000256" key="2">
    <source>
        <dbReference type="ARBA" id="ARBA00009477"/>
    </source>
</evidence>
<evidence type="ECO:0000313" key="13">
    <source>
        <dbReference type="EMBL" id="TYC61110.1"/>
    </source>
</evidence>
<keyword evidence="6 9" id="KW-0812">Transmembrane</keyword>
<dbReference type="EMBL" id="SDKK01000003">
    <property type="protein sequence ID" value="TYC61110.1"/>
    <property type="molecule type" value="Genomic_DNA"/>
</dbReference>
<dbReference type="PANTHER" id="PTHR30386:SF26">
    <property type="entry name" value="TRANSPORT PROTEIN COMB"/>
    <property type="match status" value="1"/>
</dbReference>
<evidence type="ECO:0000256" key="9">
    <source>
        <dbReference type="RuleBase" id="RU365093"/>
    </source>
</evidence>
<keyword evidence="8 9" id="KW-0472">Membrane</keyword>
<evidence type="ECO:0000259" key="11">
    <source>
        <dbReference type="Pfam" id="PF25994"/>
    </source>
</evidence>
<evidence type="ECO:0000256" key="7">
    <source>
        <dbReference type="ARBA" id="ARBA00022989"/>
    </source>
</evidence>
<dbReference type="Proteomes" id="UP000389128">
    <property type="component" value="Unassembled WGS sequence"/>
</dbReference>
<keyword evidence="7 9" id="KW-1133">Transmembrane helix</keyword>
<dbReference type="InterPro" id="IPR006144">
    <property type="entry name" value="Secretion_HlyD_CS"/>
</dbReference>
<feature type="coiled-coil region" evidence="10">
    <location>
        <begin position="161"/>
        <end position="188"/>
    </location>
</feature>
<keyword evidence="14" id="KW-1185">Reference proteome</keyword>
<dbReference type="RefSeq" id="WP_148577645.1">
    <property type="nucleotide sequence ID" value="NZ_JAVEUW010000012.1"/>
</dbReference>
<evidence type="ECO:0000256" key="5">
    <source>
        <dbReference type="ARBA" id="ARBA00022519"/>
    </source>
</evidence>
<dbReference type="PANTHER" id="PTHR30386">
    <property type="entry name" value="MEMBRANE FUSION SUBUNIT OF EMRAB-TOLC MULTIDRUG EFFLUX PUMP"/>
    <property type="match status" value="1"/>
</dbReference>
<comment type="similarity">
    <text evidence="2 9">Belongs to the membrane fusion protein (MFP) (TC 8.A.1) family.</text>
</comment>
<name>A0A6C2D3U3_9RHOO</name>
<proteinExistence type="inferred from homology"/>
<feature type="domain" description="AprE-like beta-barrel" evidence="12">
    <location>
        <begin position="332"/>
        <end position="422"/>
    </location>
</feature>
<dbReference type="PROSITE" id="PS00543">
    <property type="entry name" value="HLYD_FAMILY"/>
    <property type="match status" value="1"/>
</dbReference>
<dbReference type="SUPFAM" id="SSF111369">
    <property type="entry name" value="HlyD-like secretion proteins"/>
    <property type="match status" value="1"/>
</dbReference>
<evidence type="ECO:0000313" key="14">
    <source>
        <dbReference type="Proteomes" id="UP000389128"/>
    </source>
</evidence>
<feature type="domain" description="AprE-like long alpha-helical hairpin" evidence="11">
    <location>
        <begin position="108"/>
        <end position="290"/>
    </location>
</feature>
<dbReference type="NCBIfam" id="TIGR01843">
    <property type="entry name" value="type_I_hlyD"/>
    <property type="match status" value="1"/>
</dbReference>
<dbReference type="InterPro" id="IPR010129">
    <property type="entry name" value="T1SS_HlyD"/>
</dbReference>
<dbReference type="InterPro" id="IPR050739">
    <property type="entry name" value="MFP"/>
</dbReference>
<dbReference type="GO" id="GO:0009306">
    <property type="term" value="P:protein secretion"/>
    <property type="evidence" value="ECO:0007669"/>
    <property type="project" value="InterPro"/>
</dbReference>
<dbReference type="Pfam" id="PF26002">
    <property type="entry name" value="Beta-barrel_AprE"/>
    <property type="match status" value="1"/>
</dbReference>
<dbReference type="PRINTS" id="PR01490">
    <property type="entry name" value="RTXTOXIND"/>
</dbReference>
<sequence>MKLNIASSQPRLEAEALSSHPDLDRGPQRAVLILLGTTALFFILFFTWMSFARLDISVTAIGAVVPSSRVQQIQSMEGGILQALNTREGSVVKKGEVLAVVQNLQFNAEQGESRQALWSAQASIARLDAEARNGAPQFPAELENSAPDLVREQRTLLQTRRQERENTLETLSRQLAQRQQELAEARSRHQTLADSIGSARETLAIEEKLAAAGAGARADLLAAQQRYTGQKGELETTRITIGRIQAAVAEAQARLTETRSRFQTETSKEKNEAELKAATLTEQLTGRNDRVARRELRAPMDGVVNRVLVTTVGGVVKAGESIMEVVPADGRLLITAKVKPSDIAFIKAGQDAKIRISAYDSSIFGTLPGKVLRVGADAVVDAERKETFFEVFLEAQKNFLGDASEHLTISPGMAADASIQTGKRTMMEYMLKPIVKTLDKSLRER</sequence>
<evidence type="ECO:0000256" key="8">
    <source>
        <dbReference type="ARBA" id="ARBA00023136"/>
    </source>
</evidence>
<protein>
    <recommendedName>
        <fullName evidence="9">Membrane fusion protein (MFP) family protein</fullName>
    </recommendedName>
</protein>
<keyword evidence="10" id="KW-0175">Coiled coil</keyword>
<dbReference type="OrthoDB" id="9775513at2"/>
<evidence type="ECO:0000256" key="10">
    <source>
        <dbReference type="SAM" id="Coils"/>
    </source>
</evidence>
<evidence type="ECO:0000256" key="6">
    <source>
        <dbReference type="ARBA" id="ARBA00022692"/>
    </source>
</evidence>
<dbReference type="Pfam" id="PF25994">
    <property type="entry name" value="HH_AprE"/>
    <property type="match status" value="1"/>
</dbReference>
<keyword evidence="5 9" id="KW-0997">Cell inner membrane</keyword>
<keyword evidence="4 9" id="KW-1003">Cell membrane</keyword>
<organism evidence="13 14">
    <name type="scientific">Zoogloea oleivorans</name>
    <dbReference type="NCBI Taxonomy" id="1552750"/>
    <lineage>
        <taxon>Bacteria</taxon>
        <taxon>Pseudomonadati</taxon>
        <taxon>Pseudomonadota</taxon>
        <taxon>Betaproteobacteria</taxon>
        <taxon>Rhodocyclales</taxon>
        <taxon>Zoogloeaceae</taxon>
        <taxon>Zoogloea</taxon>
    </lineage>
</organism>
<gene>
    <name evidence="13" type="ORF">ETQ85_03375</name>
</gene>
<dbReference type="Gene3D" id="2.40.30.170">
    <property type="match status" value="1"/>
</dbReference>